<dbReference type="InterPro" id="IPR041705">
    <property type="entry name" value="PIN_Sll0205"/>
</dbReference>
<sequence length="129" mass="14151">MAGVLLDTHALYWLVSGLETLSENVLLAIGESQLARTLYLSPISAWELSLALKKPNNAPQLGDPTVSKWFAQARRATEAKIVSINQRIALEAANVVDDTGHRDPGDCYLIATARVRNLTLLSRDKAIKR</sequence>
<feature type="domain" description="PIN" evidence="1">
    <location>
        <begin position="4"/>
        <end position="129"/>
    </location>
</feature>
<name>A0A2U2DVM1_9HYPH</name>
<dbReference type="PANTHER" id="PTHR36173">
    <property type="entry name" value="RIBONUCLEASE VAPC16-RELATED"/>
    <property type="match status" value="1"/>
</dbReference>
<proteinExistence type="predicted"/>
<dbReference type="AlphaFoldDB" id="A0A2U2DVM1"/>
<dbReference type="InterPro" id="IPR002716">
    <property type="entry name" value="PIN_dom"/>
</dbReference>
<protein>
    <recommendedName>
        <fullName evidence="1">PIN domain-containing protein</fullName>
    </recommendedName>
</protein>
<dbReference type="InterPro" id="IPR052919">
    <property type="entry name" value="TA_system_RNase"/>
</dbReference>
<organism evidence="2 3">
    <name type="scientific">Metarhizobium album</name>
    <dbReference type="NCBI Taxonomy" id="2182425"/>
    <lineage>
        <taxon>Bacteria</taxon>
        <taxon>Pseudomonadati</taxon>
        <taxon>Pseudomonadota</taxon>
        <taxon>Alphaproteobacteria</taxon>
        <taxon>Hyphomicrobiales</taxon>
        <taxon>Rhizobiaceae</taxon>
        <taxon>Metarhizobium</taxon>
    </lineage>
</organism>
<gene>
    <name evidence="2" type="ORF">DEM27_06970</name>
</gene>
<accession>A0A2U2DVM1</accession>
<dbReference type="EMBL" id="QFBC01000002">
    <property type="protein sequence ID" value="PWE57368.1"/>
    <property type="molecule type" value="Genomic_DNA"/>
</dbReference>
<dbReference type="Pfam" id="PF01850">
    <property type="entry name" value="PIN"/>
    <property type="match status" value="1"/>
</dbReference>
<evidence type="ECO:0000313" key="3">
    <source>
        <dbReference type="Proteomes" id="UP000245252"/>
    </source>
</evidence>
<dbReference type="SUPFAM" id="SSF88723">
    <property type="entry name" value="PIN domain-like"/>
    <property type="match status" value="1"/>
</dbReference>
<dbReference type="PANTHER" id="PTHR36173:SF1">
    <property type="entry name" value="RIBONUCLEASE VAPC22"/>
    <property type="match status" value="1"/>
</dbReference>
<keyword evidence="3" id="KW-1185">Reference proteome</keyword>
<dbReference type="OrthoDB" id="9798990at2"/>
<dbReference type="RefSeq" id="WP_109457472.1">
    <property type="nucleotide sequence ID" value="NZ_QFBC01000002.1"/>
</dbReference>
<evidence type="ECO:0000313" key="2">
    <source>
        <dbReference type="EMBL" id="PWE57368.1"/>
    </source>
</evidence>
<dbReference type="InterPro" id="IPR029060">
    <property type="entry name" value="PIN-like_dom_sf"/>
</dbReference>
<evidence type="ECO:0000259" key="1">
    <source>
        <dbReference type="Pfam" id="PF01850"/>
    </source>
</evidence>
<dbReference type="CDD" id="cd09872">
    <property type="entry name" value="PIN_Sll0205-like"/>
    <property type="match status" value="1"/>
</dbReference>
<comment type="caution">
    <text evidence="2">The sequence shown here is derived from an EMBL/GenBank/DDBJ whole genome shotgun (WGS) entry which is preliminary data.</text>
</comment>
<reference evidence="2 3" key="1">
    <citation type="submission" date="2018-05" db="EMBL/GenBank/DDBJ databases">
        <title>The draft genome of strain NS-104.</title>
        <authorList>
            <person name="Hang P."/>
            <person name="Jiang J."/>
        </authorList>
    </citation>
    <scope>NUCLEOTIDE SEQUENCE [LARGE SCALE GENOMIC DNA]</scope>
    <source>
        <strain evidence="2 3">NS-104</strain>
    </source>
</reference>
<dbReference type="Gene3D" id="3.40.50.1010">
    <property type="entry name" value="5'-nuclease"/>
    <property type="match status" value="1"/>
</dbReference>
<dbReference type="Proteomes" id="UP000245252">
    <property type="component" value="Unassembled WGS sequence"/>
</dbReference>